<organism evidence="6 7">
    <name type="scientific">Streptomyces montanisoli</name>
    <dbReference type="NCBI Taxonomy" id="2798581"/>
    <lineage>
        <taxon>Bacteria</taxon>
        <taxon>Bacillati</taxon>
        <taxon>Actinomycetota</taxon>
        <taxon>Actinomycetes</taxon>
        <taxon>Kitasatosporales</taxon>
        <taxon>Streptomycetaceae</taxon>
        <taxon>Streptomyces</taxon>
    </lineage>
</organism>
<dbReference type="InterPro" id="IPR009057">
    <property type="entry name" value="Homeodomain-like_sf"/>
</dbReference>
<keyword evidence="7" id="KW-1185">Reference proteome</keyword>
<dbReference type="AlphaFoldDB" id="A0A940RVH7"/>
<dbReference type="InterPro" id="IPR025996">
    <property type="entry name" value="MT1864/Rv1816-like_C"/>
</dbReference>
<evidence type="ECO:0000256" key="4">
    <source>
        <dbReference type="PROSITE-ProRule" id="PRU00335"/>
    </source>
</evidence>
<keyword evidence="2 4" id="KW-0238">DNA-binding</keyword>
<dbReference type="PROSITE" id="PS50977">
    <property type="entry name" value="HTH_TETR_2"/>
    <property type="match status" value="1"/>
</dbReference>
<feature type="DNA-binding region" description="H-T-H motif" evidence="4">
    <location>
        <begin position="36"/>
        <end position="55"/>
    </location>
</feature>
<dbReference type="GO" id="GO:0000976">
    <property type="term" value="F:transcription cis-regulatory region binding"/>
    <property type="evidence" value="ECO:0007669"/>
    <property type="project" value="TreeGrafter"/>
</dbReference>
<dbReference type="InterPro" id="IPR050109">
    <property type="entry name" value="HTH-type_TetR-like_transc_reg"/>
</dbReference>
<comment type="caution">
    <text evidence="6">The sequence shown here is derived from an EMBL/GenBank/DDBJ whole genome shotgun (WGS) entry which is preliminary data.</text>
</comment>
<dbReference type="PANTHER" id="PTHR30055:SF220">
    <property type="entry name" value="TETR-FAMILY REGULATORY PROTEIN"/>
    <property type="match status" value="1"/>
</dbReference>
<accession>A0A940RVH7</accession>
<dbReference type="Proteomes" id="UP000670475">
    <property type="component" value="Unassembled WGS sequence"/>
</dbReference>
<dbReference type="Pfam" id="PF13305">
    <property type="entry name" value="TetR_C_33"/>
    <property type="match status" value="1"/>
</dbReference>
<dbReference type="PANTHER" id="PTHR30055">
    <property type="entry name" value="HTH-TYPE TRANSCRIPTIONAL REGULATOR RUTR"/>
    <property type="match status" value="1"/>
</dbReference>
<evidence type="ECO:0000313" key="6">
    <source>
        <dbReference type="EMBL" id="MBP0459067.1"/>
    </source>
</evidence>
<keyword evidence="1" id="KW-0805">Transcription regulation</keyword>
<protein>
    <submittedName>
        <fullName evidence="6">TetR/AcrR family transcriptional regulator</fullName>
    </submittedName>
</protein>
<evidence type="ECO:0000256" key="1">
    <source>
        <dbReference type="ARBA" id="ARBA00023015"/>
    </source>
</evidence>
<dbReference type="InterPro" id="IPR001647">
    <property type="entry name" value="HTH_TetR"/>
</dbReference>
<dbReference type="EMBL" id="JAGIQL010000060">
    <property type="protein sequence ID" value="MBP0459067.1"/>
    <property type="molecule type" value="Genomic_DNA"/>
</dbReference>
<evidence type="ECO:0000313" key="7">
    <source>
        <dbReference type="Proteomes" id="UP000670475"/>
    </source>
</evidence>
<dbReference type="RefSeq" id="WP_209340811.1">
    <property type="nucleotide sequence ID" value="NZ_JAGIQL010000060.1"/>
</dbReference>
<name>A0A940RVH7_9ACTN</name>
<evidence type="ECO:0000256" key="2">
    <source>
        <dbReference type="ARBA" id="ARBA00023125"/>
    </source>
</evidence>
<feature type="domain" description="HTH tetR-type" evidence="5">
    <location>
        <begin position="13"/>
        <end position="73"/>
    </location>
</feature>
<evidence type="ECO:0000259" key="5">
    <source>
        <dbReference type="PROSITE" id="PS50977"/>
    </source>
</evidence>
<dbReference type="SUPFAM" id="SSF46689">
    <property type="entry name" value="Homeodomain-like"/>
    <property type="match status" value="1"/>
</dbReference>
<dbReference type="SUPFAM" id="SSF48498">
    <property type="entry name" value="Tetracyclin repressor-like, C-terminal domain"/>
    <property type="match status" value="1"/>
</dbReference>
<evidence type="ECO:0000256" key="3">
    <source>
        <dbReference type="ARBA" id="ARBA00023163"/>
    </source>
</evidence>
<sequence>MPETAEQRPYHHGSLRAALLDAAERGLRERGADRLSLRDLAREIGVSHAAPRRHFADRQALLDALAEAGFVRLGAAMHAALSEGDGDGGDDGGGGEREFPTRVRDAVSAFAHFATENPALHALMNAGKHRPGATRVAQAAASAFAQMYDLIEEGQANDTLRQGDPEEIGIILYATVQGITTMVNNGMIDAARLDGLIDTAVALFLRGARPPGR</sequence>
<dbReference type="Gene3D" id="1.10.357.10">
    <property type="entry name" value="Tetracycline Repressor, domain 2"/>
    <property type="match status" value="1"/>
</dbReference>
<dbReference type="Pfam" id="PF00440">
    <property type="entry name" value="TetR_N"/>
    <property type="match status" value="1"/>
</dbReference>
<proteinExistence type="predicted"/>
<dbReference type="GO" id="GO:0003700">
    <property type="term" value="F:DNA-binding transcription factor activity"/>
    <property type="evidence" value="ECO:0007669"/>
    <property type="project" value="TreeGrafter"/>
</dbReference>
<dbReference type="InterPro" id="IPR036271">
    <property type="entry name" value="Tet_transcr_reg_TetR-rel_C_sf"/>
</dbReference>
<reference evidence="6" key="1">
    <citation type="submission" date="2021-03" db="EMBL/GenBank/DDBJ databases">
        <title>Whole genome sequence of Streptomyces bomunensis MMS17-BM035.</title>
        <authorList>
            <person name="Lee J.H."/>
        </authorList>
    </citation>
    <scope>NUCLEOTIDE SEQUENCE</scope>
    <source>
        <strain evidence="6">MMS17-BM035</strain>
    </source>
</reference>
<gene>
    <name evidence="6" type="ORF">JFN87_16370</name>
</gene>
<keyword evidence="3" id="KW-0804">Transcription</keyword>